<accession>Q25BF7</accession>
<protein>
    <submittedName>
        <fullName evidence="1">Uncharacterized protein</fullName>
    </submittedName>
</protein>
<evidence type="ECO:0000313" key="2">
    <source>
        <dbReference type="Proteomes" id="UP000002259"/>
    </source>
</evidence>
<keyword evidence="2" id="KW-1185">Reference proteome</keyword>
<dbReference type="Proteomes" id="UP000002259">
    <property type="component" value="Segment"/>
</dbReference>
<dbReference type="EMBL" id="AF191797">
    <property type="protein sequence ID" value="AAQ13765.1"/>
    <property type="molecule type" value="Genomic_DNA"/>
</dbReference>
<organism evidence="1 2">
    <name type="scientific">His 2 virus</name>
    <name type="common">His2V</name>
    <name type="synonym">Haloarcula hispanica virus 2</name>
    <dbReference type="NCBI Taxonomy" id="128710"/>
    <lineage>
        <taxon>Viruses</taxon>
        <taxon>Monodnaviria</taxon>
        <taxon>Trapavirae</taxon>
        <taxon>Saleviricota</taxon>
        <taxon>Huolimaviricetes</taxon>
        <taxon>Haloruvirales</taxon>
        <taxon>Pleolipoviridae</taxon>
        <taxon>Gammapleolipovirus</taxon>
        <taxon>Gammapleolipovirus australiense</taxon>
        <taxon>Gammapleolipovirus His2</taxon>
    </lineage>
</organism>
<dbReference type="KEGG" id="vg:5142441"/>
<reference evidence="1 2" key="1">
    <citation type="journal article" date="2006" name="Virology">
        <title>His1 and His2 are distantly related, spindle-shaped haloviruses belonging to the novel virus group, Salterprovirus.</title>
        <authorList>
            <person name="Bath C."/>
            <person name="Cukalac T."/>
            <person name="Porter K."/>
            <person name="Dyall-Smith M.L."/>
        </authorList>
    </citation>
    <scope>NUCLEOTIDE SEQUENCE</scope>
</reference>
<dbReference type="RefSeq" id="YP_529633.1">
    <property type="nucleotide sequence ID" value="NC_007918.1"/>
</dbReference>
<name>Q25BF7_HIS2V</name>
<organismHost>
    <name type="scientific">Haloarcula hispanica</name>
    <dbReference type="NCBI Taxonomy" id="51589"/>
</organismHost>
<sequence>MAHCCYKPTRMTKKQISEQDLEGITYELVTLCTNCGTVHQRRKAEQHTY</sequence>
<evidence type="ECO:0000313" key="1">
    <source>
        <dbReference type="EMBL" id="AAQ13765.1"/>
    </source>
</evidence>
<dbReference type="GeneID" id="5142441"/>
<proteinExistence type="predicted"/>